<dbReference type="AlphaFoldDB" id="A0A0H3ZZA1"/>
<dbReference type="RefSeq" id="WP_371713009.1">
    <property type="nucleotide sequence ID" value="NZ_JBGONW010000072.1"/>
</dbReference>
<keyword evidence="2" id="KW-1133">Transmembrane helix</keyword>
<evidence type="ECO:0008006" key="5">
    <source>
        <dbReference type="Google" id="ProtNLM"/>
    </source>
</evidence>
<dbReference type="Gene3D" id="1.20.58.130">
    <property type="match status" value="1"/>
</dbReference>
<evidence type="ECO:0000256" key="2">
    <source>
        <dbReference type="SAM" id="Phobius"/>
    </source>
</evidence>
<reference evidence="4" key="1">
    <citation type="journal article" date="2015" name="MBio">
        <title>Eco-Evolutionary Dynamics of Episomes among Ecologically Cohesive Bacterial Populations.</title>
        <authorList>
            <person name="Xue H."/>
            <person name="Cordero O.X."/>
            <person name="Camas F.M."/>
            <person name="Trimble W."/>
            <person name="Meyer F."/>
            <person name="Guglielmini J."/>
            <person name="Rocha E.P."/>
            <person name="Polz M.F."/>
        </authorList>
    </citation>
    <scope>NUCLEOTIDE SEQUENCE</scope>
    <source>
        <strain evidence="3">1F_145</strain>
        <strain evidence="4">FF_1</strain>
    </source>
</reference>
<evidence type="ECO:0000313" key="4">
    <source>
        <dbReference type="EMBL" id="AKN39234.1"/>
    </source>
</evidence>
<dbReference type="EMBL" id="KP795542">
    <property type="protein sequence ID" value="AKN37618.1"/>
    <property type="molecule type" value="Genomic_DNA"/>
</dbReference>
<name>A0A0H3ZZA1_VIBSP</name>
<keyword evidence="2" id="KW-0472">Membrane</keyword>
<organism evidence="4">
    <name type="scientific">Vibrio splendidus</name>
    <dbReference type="NCBI Taxonomy" id="29497"/>
    <lineage>
        <taxon>Bacteria</taxon>
        <taxon>Pseudomonadati</taxon>
        <taxon>Pseudomonadota</taxon>
        <taxon>Gammaproteobacteria</taxon>
        <taxon>Vibrionales</taxon>
        <taxon>Vibrionaceae</taxon>
        <taxon>Vibrio</taxon>
    </lineage>
</organism>
<proteinExistence type="predicted"/>
<keyword evidence="2" id="KW-0812">Transmembrane</keyword>
<feature type="coiled-coil region" evidence="1">
    <location>
        <begin position="20"/>
        <end position="84"/>
    </location>
</feature>
<feature type="transmembrane region" description="Helical" evidence="2">
    <location>
        <begin position="84"/>
        <end position="103"/>
    </location>
</feature>
<protein>
    <recommendedName>
        <fullName evidence="5">DUF1640 domain-containing protein</fullName>
    </recommendedName>
</protein>
<evidence type="ECO:0000313" key="3">
    <source>
        <dbReference type="EMBL" id="AKN37618.1"/>
    </source>
</evidence>
<dbReference type="SUPFAM" id="SSF47162">
    <property type="entry name" value="Apolipoprotein"/>
    <property type="match status" value="1"/>
</dbReference>
<dbReference type="EMBL" id="KP795638">
    <property type="protein sequence ID" value="AKN39234.1"/>
    <property type="molecule type" value="Genomic_DNA"/>
</dbReference>
<sequence>MSESSKVTLSVEELINLTAHAATQEQLNDTRKELDQKIEAVRHELSDKIDTVRNELKSEIQGVRNELKSDIQGVRIEVSSLKNLIIATAFAMIATVAGAAFWVGSHINV</sequence>
<accession>A0A0H3ZZA1</accession>
<keyword evidence="1" id="KW-0175">Coiled coil</keyword>
<evidence type="ECO:0000256" key="1">
    <source>
        <dbReference type="SAM" id="Coils"/>
    </source>
</evidence>